<evidence type="ECO:0000313" key="3">
    <source>
        <dbReference type="Proteomes" id="UP000537592"/>
    </source>
</evidence>
<protein>
    <submittedName>
        <fullName evidence="2">Uncharacterized protein</fullName>
    </submittedName>
</protein>
<accession>A0A7W6EGN1</accession>
<dbReference type="Proteomes" id="UP000537592">
    <property type="component" value="Unassembled WGS sequence"/>
</dbReference>
<keyword evidence="3" id="KW-1185">Reference proteome</keyword>
<dbReference type="EMBL" id="JACICC010000003">
    <property type="protein sequence ID" value="MBB3809584.1"/>
    <property type="molecule type" value="Genomic_DNA"/>
</dbReference>
<dbReference type="RefSeq" id="WP_183751777.1">
    <property type="nucleotide sequence ID" value="NZ_JACICC010000003.1"/>
</dbReference>
<proteinExistence type="predicted"/>
<gene>
    <name evidence="2" type="ORF">FHS81_001666</name>
</gene>
<dbReference type="AlphaFoldDB" id="A0A7W6EGN1"/>
<name>A0A7W6EGN1_9HYPH</name>
<sequence length="145" mass="15770">MSDETHHCVTRPSSCHDPLSRQDPLSRHDLCIRRGDSAVVTLRFGTLSQTGVKEVLDLSGSDIVLEIDWPGGQLERRSGNGLTLDGPGGVVTWRATPEETLALPEGRTATYWLMRDMPDGERRTLLAGYVIGEGFVSETGGPAHD</sequence>
<evidence type="ECO:0000313" key="2">
    <source>
        <dbReference type="EMBL" id="MBB3809584.1"/>
    </source>
</evidence>
<organism evidence="2 3">
    <name type="scientific">Pseudochelatococcus contaminans</name>
    <dbReference type="NCBI Taxonomy" id="1538103"/>
    <lineage>
        <taxon>Bacteria</taxon>
        <taxon>Pseudomonadati</taxon>
        <taxon>Pseudomonadota</taxon>
        <taxon>Alphaproteobacteria</taxon>
        <taxon>Hyphomicrobiales</taxon>
        <taxon>Chelatococcaceae</taxon>
        <taxon>Pseudochelatococcus</taxon>
    </lineage>
</organism>
<comment type="caution">
    <text evidence="2">The sequence shown here is derived from an EMBL/GenBank/DDBJ whole genome shotgun (WGS) entry which is preliminary data.</text>
</comment>
<feature type="region of interest" description="Disordered" evidence="1">
    <location>
        <begin position="1"/>
        <end position="22"/>
    </location>
</feature>
<evidence type="ECO:0000256" key="1">
    <source>
        <dbReference type="SAM" id="MobiDB-lite"/>
    </source>
</evidence>
<reference evidence="2 3" key="1">
    <citation type="submission" date="2020-08" db="EMBL/GenBank/DDBJ databases">
        <title>Genomic Encyclopedia of Type Strains, Phase IV (KMG-IV): sequencing the most valuable type-strain genomes for metagenomic binning, comparative biology and taxonomic classification.</title>
        <authorList>
            <person name="Goeker M."/>
        </authorList>
    </citation>
    <scope>NUCLEOTIDE SEQUENCE [LARGE SCALE GENOMIC DNA]</scope>
    <source>
        <strain evidence="2 3">DSM 28760</strain>
    </source>
</reference>